<keyword evidence="8" id="KW-1185">Reference proteome</keyword>
<dbReference type="Proteomes" id="UP001597368">
    <property type="component" value="Unassembled WGS sequence"/>
</dbReference>
<dbReference type="InterPro" id="IPR001647">
    <property type="entry name" value="HTH_TetR"/>
</dbReference>
<dbReference type="PANTHER" id="PTHR30055">
    <property type="entry name" value="HTH-TYPE TRANSCRIPTIONAL REGULATOR RUTR"/>
    <property type="match status" value="1"/>
</dbReference>
<reference evidence="8" key="1">
    <citation type="journal article" date="2019" name="Int. J. Syst. Evol. Microbiol.">
        <title>The Global Catalogue of Microorganisms (GCM) 10K type strain sequencing project: providing services to taxonomists for standard genome sequencing and annotation.</title>
        <authorList>
            <consortium name="The Broad Institute Genomics Platform"/>
            <consortium name="The Broad Institute Genome Sequencing Center for Infectious Disease"/>
            <person name="Wu L."/>
            <person name="Ma J."/>
        </authorList>
    </citation>
    <scope>NUCLEOTIDE SEQUENCE [LARGE SCALE GENOMIC DNA]</scope>
    <source>
        <strain evidence="8">ICMP 6774ER</strain>
    </source>
</reference>
<evidence type="ECO:0000256" key="2">
    <source>
        <dbReference type="ARBA" id="ARBA00023125"/>
    </source>
</evidence>
<evidence type="ECO:0000313" key="8">
    <source>
        <dbReference type="Proteomes" id="UP001597368"/>
    </source>
</evidence>
<feature type="DNA-binding region" description="H-T-H motif" evidence="4">
    <location>
        <begin position="32"/>
        <end position="51"/>
    </location>
</feature>
<evidence type="ECO:0000256" key="5">
    <source>
        <dbReference type="SAM" id="MobiDB-lite"/>
    </source>
</evidence>
<comment type="caution">
    <text evidence="7">The sequence shown here is derived from an EMBL/GenBank/DDBJ whole genome shotgun (WGS) entry which is preliminary data.</text>
</comment>
<dbReference type="Gene3D" id="1.10.357.10">
    <property type="entry name" value="Tetracycline Repressor, domain 2"/>
    <property type="match status" value="1"/>
</dbReference>
<dbReference type="EMBL" id="JBHUFV010000020">
    <property type="protein sequence ID" value="MFD1932346.1"/>
    <property type="molecule type" value="Genomic_DNA"/>
</dbReference>
<dbReference type="SUPFAM" id="SSF48498">
    <property type="entry name" value="Tetracyclin repressor-like, C-terminal domain"/>
    <property type="match status" value="1"/>
</dbReference>
<dbReference type="RefSeq" id="WP_379572407.1">
    <property type="nucleotide sequence ID" value="NZ_JBHUFV010000020.1"/>
</dbReference>
<gene>
    <name evidence="7" type="ORF">ACFSKW_12760</name>
</gene>
<feature type="region of interest" description="Disordered" evidence="5">
    <location>
        <begin position="199"/>
        <end position="232"/>
    </location>
</feature>
<evidence type="ECO:0000256" key="4">
    <source>
        <dbReference type="PROSITE-ProRule" id="PRU00335"/>
    </source>
</evidence>
<organism evidence="7 8">
    <name type="scientific">Nonomuraea mangrovi</name>
    <dbReference type="NCBI Taxonomy" id="2316207"/>
    <lineage>
        <taxon>Bacteria</taxon>
        <taxon>Bacillati</taxon>
        <taxon>Actinomycetota</taxon>
        <taxon>Actinomycetes</taxon>
        <taxon>Streptosporangiales</taxon>
        <taxon>Streptosporangiaceae</taxon>
        <taxon>Nonomuraea</taxon>
    </lineage>
</organism>
<evidence type="ECO:0000313" key="7">
    <source>
        <dbReference type="EMBL" id="MFD1932346.1"/>
    </source>
</evidence>
<accession>A0ABW4ST36</accession>
<evidence type="ECO:0000259" key="6">
    <source>
        <dbReference type="PROSITE" id="PS50977"/>
    </source>
</evidence>
<dbReference type="InterPro" id="IPR050109">
    <property type="entry name" value="HTH-type_TetR-like_transc_reg"/>
</dbReference>
<sequence>MRRSAEQEAATRHDLLVAALAEFAASGYAAATLAAVAARAGTTRDAACQHFPDKATLYLAAVEELGAEAATPVWSRLDGPEPPLRRIADFLVAFFTALERDTTLREVYSLAMRGAEGAPELEPGLKDKQAIMEGRLRHMAELLRTADLRPGVSPGTAALTITTAVNGTAATWLACRELFSPAEQARPLADAILYGLAEPRLTEPDDPARSVPLVRETRESAPEDSDTGTTAG</sequence>
<dbReference type="Pfam" id="PF00440">
    <property type="entry name" value="TetR_N"/>
    <property type="match status" value="1"/>
</dbReference>
<proteinExistence type="predicted"/>
<dbReference type="InterPro" id="IPR009057">
    <property type="entry name" value="Homeodomain-like_sf"/>
</dbReference>
<evidence type="ECO:0000256" key="1">
    <source>
        <dbReference type="ARBA" id="ARBA00023015"/>
    </source>
</evidence>
<name>A0ABW4ST36_9ACTN</name>
<keyword evidence="2 4" id="KW-0238">DNA-binding</keyword>
<feature type="domain" description="HTH tetR-type" evidence="6">
    <location>
        <begin position="9"/>
        <end position="69"/>
    </location>
</feature>
<dbReference type="SUPFAM" id="SSF46689">
    <property type="entry name" value="Homeodomain-like"/>
    <property type="match status" value="1"/>
</dbReference>
<dbReference type="PANTHER" id="PTHR30055:SF234">
    <property type="entry name" value="HTH-TYPE TRANSCRIPTIONAL REGULATOR BETI"/>
    <property type="match status" value="1"/>
</dbReference>
<evidence type="ECO:0000256" key="3">
    <source>
        <dbReference type="ARBA" id="ARBA00023163"/>
    </source>
</evidence>
<protein>
    <submittedName>
        <fullName evidence="7">TetR/AcrR family transcriptional regulator</fullName>
    </submittedName>
</protein>
<dbReference type="InterPro" id="IPR036271">
    <property type="entry name" value="Tet_transcr_reg_TetR-rel_C_sf"/>
</dbReference>
<keyword evidence="1" id="KW-0805">Transcription regulation</keyword>
<keyword evidence="3" id="KW-0804">Transcription</keyword>
<dbReference type="PROSITE" id="PS50977">
    <property type="entry name" value="HTH_TETR_2"/>
    <property type="match status" value="1"/>
</dbReference>